<accession>A0A8J7Z4Y0</accession>
<reference evidence="1" key="1">
    <citation type="submission" date="2019-12" db="EMBL/GenBank/DDBJ databases">
        <title>High-Quality draft genome sequences of three cyanobacteria isolated from the limestone walls of the Old Cathedral of Coimbra.</title>
        <authorList>
            <person name="Tiago I."/>
            <person name="Soares F."/>
            <person name="Portugal A."/>
        </authorList>
    </citation>
    <scope>NUCLEOTIDE SEQUENCE</scope>
    <source>
        <strain evidence="1">A</strain>
    </source>
</reference>
<proteinExistence type="predicted"/>
<gene>
    <name evidence="1" type="ORF">GS601_13300</name>
</gene>
<evidence type="ECO:0000313" key="1">
    <source>
        <dbReference type="EMBL" id="NDJ18256.1"/>
    </source>
</evidence>
<comment type="caution">
    <text evidence="1">The sequence shown here is derived from an EMBL/GenBank/DDBJ whole genome shotgun (WGS) entry which is preliminary data.</text>
</comment>
<evidence type="ECO:0000313" key="2">
    <source>
        <dbReference type="Proteomes" id="UP000646053"/>
    </source>
</evidence>
<protein>
    <submittedName>
        <fullName evidence="1">Uncharacterized protein</fullName>
    </submittedName>
</protein>
<organism evidence="1 2">
    <name type="scientific">Myxacorys almedinensis A</name>
    <dbReference type="NCBI Taxonomy" id="2690445"/>
    <lineage>
        <taxon>Bacteria</taxon>
        <taxon>Bacillati</taxon>
        <taxon>Cyanobacteriota</taxon>
        <taxon>Cyanophyceae</taxon>
        <taxon>Leptolyngbyales</taxon>
        <taxon>Leptolyngbyaceae</taxon>
        <taxon>Myxacorys</taxon>
        <taxon>Myxacorys almedinensis</taxon>
    </lineage>
</organism>
<dbReference type="Proteomes" id="UP000646053">
    <property type="component" value="Unassembled WGS sequence"/>
</dbReference>
<dbReference type="AlphaFoldDB" id="A0A8J7Z4Y0"/>
<name>A0A8J7Z4Y0_9CYAN</name>
<sequence>MIAIATETALLRQYLFTCKNQICLIKFALICRLNAKSDRYDEKKLAD</sequence>
<dbReference type="EMBL" id="WVIE01000014">
    <property type="protein sequence ID" value="NDJ18256.1"/>
    <property type="molecule type" value="Genomic_DNA"/>
</dbReference>
<keyword evidence="2" id="KW-1185">Reference proteome</keyword>